<dbReference type="AlphaFoldDB" id="A0A6B0UPG4"/>
<dbReference type="EMBL" id="GIFC01009657">
    <property type="protein sequence ID" value="MXU91740.1"/>
    <property type="molecule type" value="Transcribed_RNA"/>
</dbReference>
<evidence type="ECO:0000313" key="2">
    <source>
        <dbReference type="EMBL" id="MXU91740.1"/>
    </source>
</evidence>
<accession>A0A6B0UPG4</accession>
<feature type="signal peptide" evidence="1">
    <location>
        <begin position="1"/>
        <end position="16"/>
    </location>
</feature>
<reference evidence="2" key="1">
    <citation type="submission" date="2019-12" db="EMBL/GenBank/DDBJ databases">
        <title>An insight into the sialome of adult female Ixodes ricinus ticks feeding for 6 days.</title>
        <authorList>
            <person name="Perner J."/>
            <person name="Ribeiro J.M.C."/>
        </authorList>
    </citation>
    <scope>NUCLEOTIDE SEQUENCE</scope>
    <source>
        <strain evidence="2">Semi-engorged</strain>
        <tissue evidence="2">Salivary glands</tissue>
    </source>
</reference>
<organism evidence="2">
    <name type="scientific">Ixodes ricinus</name>
    <name type="common">Common tick</name>
    <name type="synonym">Acarus ricinus</name>
    <dbReference type="NCBI Taxonomy" id="34613"/>
    <lineage>
        <taxon>Eukaryota</taxon>
        <taxon>Metazoa</taxon>
        <taxon>Ecdysozoa</taxon>
        <taxon>Arthropoda</taxon>
        <taxon>Chelicerata</taxon>
        <taxon>Arachnida</taxon>
        <taxon>Acari</taxon>
        <taxon>Parasitiformes</taxon>
        <taxon>Ixodida</taxon>
        <taxon>Ixodoidea</taxon>
        <taxon>Ixodidae</taxon>
        <taxon>Ixodinae</taxon>
        <taxon>Ixodes</taxon>
    </lineage>
</organism>
<evidence type="ECO:0000256" key="1">
    <source>
        <dbReference type="SAM" id="SignalP"/>
    </source>
</evidence>
<protein>
    <recommendedName>
        <fullName evidence="3">Secreted protein</fullName>
    </recommendedName>
</protein>
<name>A0A6B0UPG4_IXORI</name>
<keyword evidence="1" id="KW-0732">Signal</keyword>
<sequence length="125" mass="14261">MCTSAWLWCPVRVSDGCVHCVLKCGALTFVRRRCRSVAPSFAAIPKAAQWQRWARQMPVLLRVAFGYDGPRKIRQTGIGMPLRWRLLRSLPLLAELLWPFAGIAGAGCMARRPPRPRLCPFWDHF</sequence>
<evidence type="ECO:0008006" key="3">
    <source>
        <dbReference type="Google" id="ProtNLM"/>
    </source>
</evidence>
<feature type="chain" id="PRO_5025433332" description="Secreted protein" evidence="1">
    <location>
        <begin position="17"/>
        <end position="125"/>
    </location>
</feature>
<proteinExistence type="predicted"/>